<dbReference type="InterPro" id="IPR031311">
    <property type="entry name" value="CHIT_BIND_RR_consensus"/>
</dbReference>
<dbReference type="PANTHER" id="PTHR12236:SF79">
    <property type="entry name" value="CUTICULAR PROTEIN 50CB-RELATED"/>
    <property type="match status" value="1"/>
</dbReference>
<evidence type="ECO:0000313" key="3">
    <source>
        <dbReference type="EMBL" id="CAL8111637.1"/>
    </source>
</evidence>
<evidence type="ECO:0000313" key="4">
    <source>
        <dbReference type="Proteomes" id="UP001642540"/>
    </source>
</evidence>
<dbReference type="EMBL" id="CAXLJM020000046">
    <property type="protein sequence ID" value="CAL8111637.1"/>
    <property type="molecule type" value="Genomic_DNA"/>
</dbReference>
<dbReference type="PROSITE" id="PS00233">
    <property type="entry name" value="CHIT_BIND_RR_1"/>
    <property type="match status" value="1"/>
</dbReference>
<keyword evidence="4" id="KW-1185">Reference proteome</keyword>
<keyword evidence="1 2" id="KW-0193">Cuticle</keyword>
<gene>
    <name evidence="3" type="ORF">ODALV1_LOCUS15220</name>
</gene>
<dbReference type="PRINTS" id="PR00947">
    <property type="entry name" value="CUTICLE"/>
</dbReference>
<dbReference type="PANTHER" id="PTHR12236">
    <property type="entry name" value="STRUCTURAL CONTITUENT OF CUTICLE"/>
    <property type="match status" value="1"/>
</dbReference>
<evidence type="ECO:0000256" key="2">
    <source>
        <dbReference type="PROSITE-ProRule" id="PRU00497"/>
    </source>
</evidence>
<dbReference type="InterPro" id="IPR000618">
    <property type="entry name" value="Insect_cuticle"/>
</dbReference>
<organism evidence="3 4">
    <name type="scientific">Orchesella dallaii</name>
    <dbReference type="NCBI Taxonomy" id="48710"/>
    <lineage>
        <taxon>Eukaryota</taxon>
        <taxon>Metazoa</taxon>
        <taxon>Ecdysozoa</taxon>
        <taxon>Arthropoda</taxon>
        <taxon>Hexapoda</taxon>
        <taxon>Collembola</taxon>
        <taxon>Entomobryomorpha</taxon>
        <taxon>Entomobryoidea</taxon>
        <taxon>Orchesellidae</taxon>
        <taxon>Orchesellinae</taxon>
        <taxon>Orchesella</taxon>
    </lineage>
</organism>
<accession>A0ABP1QTS1</accession>
<protein>
    <submittedName>
        <fullName evidence="3">Uncharacterized protein</fullName>
    </submittedName>
</protein>
<evidence type="ECO:0000256" key="1">
    <source>
        <dbReference type="ARBA" id="ARBA00022460"/>
    </source>
</evidence>
<comment type="caution">
    <text evidence="3">The sequence shown here is derived from an EMBL/GenBank/DDBJ whole genome shotgun (WGS) entry which is preliminary data.</text>
</comment>
<name>A0ABP1QTS1_9HEXA</name>
<dbReference type="Pfam" id="PF00379">
    <property type="entry name" value="Chitin_bind_4"/>
    <property type="match status" value="1"/>
</dbReference>
<reference evidence="3 4" key="1">
    <citation type="submission" date="2024-08" db="EMBL/GenBank/DDBJ databases">
        <authorList>
            <person name="Cucini C."/>
            <person name="Frati F."/>
        </authorList>
    </citation>
    <scope>NUCLEOTIDE SEQUENCE [LARGE SCALE GENOMIC DNA]</scope>
</reference>
<sequence length="277" mass="30181">MDGGTSIISSLTMLSYPLSLSAPSSLLSSSSSAVALFLLSAACLLGHTTGAPKSYDYDIYNDGYDPYGPNVVKVDKVVDYYSKPQYAFGYEVDDYYNQLSHGRWEIRDGDVTQGQYRVLLPDGRIQIVSYIADKFGYRPTVEYIGKGAHPPPPPAYAHVKVPKILQTAPVVATVPEVLPFAGPGHHVKAPYGLGGPVVEEYPVKIKLNSFPVNGPLPIADPYAFGGNYGAGYGYGFDPIFAGSNNRILKKKRALLYDRTLFRKDVEKRSASPKKTSN</sequence>
<dbReference type="Proteomes" id="UP001642540">
    <property type="component" value="Unassembled WGS sequence"/>
</dbReference>
<proteinExistence type="predicted"/>
<dbReference type="PROSITE" id="PS51155">
    <property type="entry name" value="CHIT_BIND_RR_2"/>
    <property type="match status" value="1"/>
</dbReference>
<dbReference type="InterPro" id="IPR051217">
    <property type="entry name" value="Insect_Cuticle_Struc_Prot"/>
</dbReference>